<evidence type="ECO:0000256" key="2">
    <source>
        <dbReference type="SAM" id="SignalP"/>
    </source>
</evidence>
<protein>
    <submittedName>
        <fullName evidence="3">ADP-ribosylglycohydrolase</fullName>
    </submittedName>
</protein>
<dbReference type="Gene3D" id="1.10.4080.10">
    <property type="entry name" value="ADP-ribosylation/Crystallin J1"/>
    <property type="match status" value="1"/>
</dbReference>
<keyword evidence="1" id="KW-0460">Magnesium</keyword>
<dbReference type="EMBL" id="FUWZ01000001">
    <property type="protein sequence ID" value="SJZ60738.1"/>
    <property type="molecule type" value="Genomic_DNA"/>
</dbReference>
<gene>
    <name evidence="3" type="ORF">SAMN04488128_101897</name>
</gene>
<dbReference type="SUPFAM" id="SSF101478">
    <property type="entry name" value="ADP-ribosylglycohydrolase"/>
    <property type="match status" value="1"/>
</dbReference>
<keyword evidence="4" id="KW-1185">Reference proteome</keyword>
<keyword evidence="2" id="KW-0732">Signal</keyword>
<sequence length="509" mass="57245">MSITTFPLMKTRVILLMAYLLGSLALTAQPSNTSTLSKKTLQDKIKGGWAGQTIGVTFGGPYEFRFNGTYIQDYQPLEWHKGYVKEVMDSFPGLYDDLYMDLTFVDVMERHGLDAPADSFAQAFAHAGYVLWHANQAARYNILNGLRPPASGHWQHNMHADCIDYQIEADYAGLMSPGMPNAASQISHKIGHIMNYGNGWYGGVYVGAMYSLAFVSNDMQRIVRDALRVIPAHTQFHRCMTDVIRWHQQFPDDWHRTWFELQKKWSSDISCPSAVFDPLNIDATINCAYVIMGLLYGNGDYAKTLEISTRAGQDADCNPSTAGGILGTMLGYDKIPQKWKDGLAGSEDINFKYTSISLNKAYDISYRHALENIKRHGGREQGDKVVLPLQIPEPVAFEESFPGLLPIHKKEFYVNGNDISLSFEGNGFVLSGHAAKKREVADHVIIATVSIDGQVTDTIRMPTNYLVRKDEICHRLDLPAGKHLIKVQVINPHPDYELRTGYYVTFRRK</sequence>
<keyword evidence="1" id="KW-0479">Metal-binding</keyword>
<dbReference type="STRING" id="634771.SAMN04488128_101897"/>
<dbReference type="GO" id="GO:0046872">
    <property type="term" value="F:metal ion binding"/>
    <property type="evidence" value="ECO:0007669"/>
    <property type="project" value="UniProtKB-KW"/>
</dbReference>
<dbReference type="Proteomes" id="UP000190367">
    <property type="component" value="Unassembled WGS sequence"/>
</dbReference>
<dbReference type="Pfam" id="PF03747">
    <property type="entry name" value="ADP_ribosyl_GH"/>
    <property type="match status" value="1"/>
</dbReference>
<dbReference type="GO" id="GO:0016787">
    <property type="term" value="F:hydrolase activity"/>
    <property type="evidence" value="ECO:0007669"/>
    <property type="project" value="UniProtKB-KW"/>
</dbReference>
<feature type="binding site" evidence="1">
    <location>
        <position position="314"/>
    </location>
    <ligand>
        <name>Mg(2+)</name>
        <dbReference type="ChEBI" id="CHEBI:18420"/>
        <label>1</label>
    </ligand>
</feature>
<evidence type="ECO:0000313" key="3">
    <source>
        <dbReference type="EMBL" id="SJZ60738.1"/>
    </source>
</evidence>
<name>A0A1T4M1U1_9BACT</name>
<comment type="cofactor">
    <cofactor evidence="1">
        <name>Mg(2+)</name>
        <dbReference type="ChEBI" id="CHEBI:18420"/>
    </cofactor>
    <text evidence="1">Binds 2 magnesium ions per subunit.</text>
</comment>
<proteinExistence type="predicted"/>
<dbReference type="InterPro" id="IPR036705">
    <property type="entry name" value="Ribosyl_crysJ1_sf"/>
</dbReference>
<dbReference type="InterPro" id="IPR005502">
    <property type="entry name" value="Ribosyl_crysJ1"/>
</dbReference>
<feature type="chain" id="PRO_5012142796" evidence="2">
    <location>
        <begin position="29"/>
        <end position="509"/>
    </location>
</feature>
<accession>A0A1T4M1U1</accession>
<evidence type="ECO:0000313" key="4">
    <source>
        <dbReference type="Proteomes" id="UP000190367"/>
    </source>
</evidence>
<dbReference type="AlphaFoldDB" id="A0A1T4M1U1"/>
<reference evidence="4" key="1">
    <citation type="submission" date="2017-02" db="EMBL/GenBank/DDBJ databases">
        <authorList>
            <person name="Varghese N."/>
            <person name="Submissions S."/>
        </authorList>
    </citation>
    <scope>NUCLEOTIDE SEQUENCE [LARGE SCALE GENOMIC DNA]</scope>
    <source>
        <strain evidence="4">DSM 22224</strain>
    </source>
</reference>
<feature type="signal peptide" evidence="2">
    <location>
        <begin position="1"/>
        <end position="28"/>
    </location>
</feature>
<organism evidence="3 4">
    <name type="scientific">Chitinophaga eiseniae</name>
    <dbReference type="NCBI Taxonomy" id="634771"/>
    <lineage>
        <taxon>Bacteria</taxon>
        <taxon>Pseudomonadati</taxon>
        <taxon>Bacteroidota</taxon>
        <taxon>Chitinophagia</taxon>
        <taxon>Chitinophagales</taxon>
        <taxon>Chitinophagaceae</taxon>
        <taxon>Chitinophaga</taxon>
    </lineage>
</organism>
<feature type="binding site" evidence="1">
    <location>
        <position position="316"/>
    </location>
    <ligand>
        <name>Mg(2+)</name>
        <dbReference type="ChEBI" id="CHEBI:18420"/>
        <label>1</label>
    </ligand>
</feature>
<evidence type="ECO:0000256" key="1">
    <source>
        <dbReference type="PIRSR" id="PIRSR605502-1"/>
    </source>
</evidence>
<keyword evidence="3" id="KW-0378">Hydrolase</keyword>